<proteinExistence type="predicted"/>
<protein>
    <submittedName>
        <fullName evidence="1">Uncharacterized protein</fullName>
    </submittedName>
</protein>
<dbReference type="EMBL" id="PPHD01004126">
    <property type="protein sequence ID" value="POI33151.1"/>
    <property type="molecule type" value="Genomic_DNA"/>
</dbReference>
<evidence type="ECO:0000313" key="2">
    <source>
        <dbReference type="Proteomes" id="UP000237246"/>
    </source>
</evidence>
<sequence>MIHTMGSTISLSLGWCQAVLSSMSQQPVLINFTFYFKP</sequence>
<gene>
    <name evidence="1" type="ORF">CIB84_003097</name>
</gene>
<name>A0A2P4T9W1_BAMTH</name>
<organism evidence="1 2">
    <name type="scientific">Bambusicola thoracicus</name>
    <name type="common">Chinese bamboo-partridge</name>
    <name type="synonym">Perdix thoracica</name>
    <dbReference type="NCBI Taxonomy" id="9083"/>
    <lineage>
        <taxon>Eukaryota</taxon>
        <taxon>Metazoa</taxon>
        <taxon>Chordata</taxon>
        <taxon>Craniata</taxon>
        <taxon>Vertebrata</taxon>
        <taxon>Euteleostomi</taxon>
        <taxon>Archelosauria</taxon>
        <taxon>Archosauria</taxon>
        <taxon>Dinosauria</taxon>
        <taxon>Saurischia</taxon>
        <taxon>Theropoda</taxon>
        <taxon>Coelurosauria</taxon>
        <taxon>Aves</taxon>
        <taxon>Neognathae</taxon>
        <taxon>Galloanserae</taxon>
        <taxon>Galliformes</taxon>
        <taxon>Phasianidae</taxon>
        <taxon>Perdicinae</taxon>
        <taxon>Bambusicola</taxon>
    </lineage>
</organism>
<dbReference type="Proteomes" id="UP000237246">
    <property type="component" value="Unassembled WGS sequence"/>
</dbReference>
<comment type="caution">
    <text evidence="1">The sequence shown here is derived from an EMBL/GenBank/DDBJ whole genome shotgun (WGS) entry which is preliminary data.</text>
</comment>
<dbReference type="AlphaFoldDB" id="A0A2P4T9W1"/>
<keyword evidence="2" id="KW-1185">Reference proteome</keyword>
<reference evidence="1 2" key="1">
    <citation type="submission" date="2018-01" db="EMBL/GenBank/DDBJ databases">
        <title>Comparison of the Chinese Bamboo Partridge and Red Junglefowl genome sequences highlights the importance of demography in genome evolution.</title>
        <authorList>
            <person name="Tiley G.P."/>
            <person name="Kimball R.T."/>
            <person name="Braun E.L."/>
            <person name="Burleigh J.G."/>
        </authorList>
    </citation>
    <scope>NUCLEOTIDE SEQUENCE [LARGE SCALE GENOMIC DNA]</scope>
    <source>
        <strain evidence="1">RTK389</strain>
        <tissue evidence="1">Blood</tissue>
    </source>
</reference>
<accession>A0A2P4T9W1</accession>
<evidence type="ECO:0000313" key="1">
    <source>
        <dbReference type="EMBL" id="POI33151.1"/>
    </source>
</evidence>
<dbReference type="OrthoDB" id="10342135at2759"/>